<reference evidence="1" key="1">
    <citation type="submission" date="2020-10" db="EMBL/GenBank/DDBJ databases">
        <title>Unveiling of a novel bifunctional photoreceptor, Dualchrome1, isolated from a cosmopolitan green alga.</title>
        <authorList>
            <person name="Suzuki S."/>
            <person name="Kawachi M."/>
        </authorList>
    </citation>
    <scope>NUCLEOTIDE SEQUENCE</scope>
    <source>
        <strain evidence="1">NIES 2893</strain>
    </source>
</reference>
<keyword evidence="2" id="KW-1185">Reference proteome</keyword>
<dbReference type="Proteomes" id="UP000660262">
    <property type="component" value="Unassembled WGS sequence"/>
</dbReference>
<protein>
    <submittedName>
        <fullName evidence="1">Uncharacterized protein</fullName>
    </submittedName>
</protein>
<gene>
    <name evidence="1" type="ORF">PPROV_000222700</name>
</gene>
<evidence type="ECO:0000313" key="1">
    <source>
        <dbReference type="EMBL" id="GHP03472.1"/>
    </source>
</evidence>
<dbReference type="EMBL" id="BNJQ01000005">
    <property type="protein sequence ID" value="GHP03472.1"/>
    <property type="molecule type" value="Genomic_DNA"/>
</dbReference>
<sequence>MSAALYGFLSSFTRSRRLTRLPFSFSFSASSSSLADCASSSFASPSSSESPALETFTATRKGLGSFVRVNPVNNSSIAYMGVSKHLLASIGNIDDVVVPNTFVPRGERVASLVWHGVVDSECDEMYHSLWTSVHNQTSNISLPFACRVLKVSDAAADLADAGEPFLSVEVNHDDVIEALRTGELTRAL</sequence>
<organism evidence="1 2">
    <name type="scientific">Pycnococcus provasolii</name>
    <dbReference type="NCBI Taxonomy" id="41880"/>
    <lineage>
        <taxon>Eukaryota</taxon>
        <taxon>Viridiplantae</taxon>
        <taxon>Chlorophyta</taxon>
        <taxon>Pseudoscourfieldiophyceae</taxon>
        <taxon>Pseudoscourfieldiales</taxon>
        <taxon>Pycnococcaceae</taxon>
        <taxon>Pycnococcus</taxon>
    </lineage>
</organism>
<comment type="caution">
    <text evidence="1">The sequence shown here is derived from an EMBL/GenBank/DDBJ whole genome shotgun (WGS) entry which is preliminary data.</text>
</comment>
<evidence type="ECO:0000313" key="2">
    <source>
        <dbReference type="Proteomes" id="UP000660262"/>
    </source>
</evidence>
<dbReference type="AlphaFoldDB" id="A0A830HA10"/>
<accession>A0A830HA10</accession>
<proteinExistence type="predicted"/>
<name>A0A830HA10_9CHLO</name>